<dbReference type="EMBL" id="CP003752">
    <property type="protein sequence ID" value="AFQ13620.1"/>
    <property type="molecule type" value="Genomic_DNA"/>
</dbReference>
<gene>
    <name evidence="1" type="ORF">BTG_00535</name>
</gene>
<organism evidence="1 2">
    <name type="scientific">Bacillus thuringiensis HD-771</name>
    <dbReference type="NCBI Taxonomy" id="1218175"/>
    <lineage>
        <taxon>Bacteria</taxon>
        <taxon>Bacillati</taxon>
        <taxon>Bacillota</taxon>
        <taxon>Bacilli</taxon>
        <taxon>Bacillales</taxon>
        <taxon>Bacillaceae</taxon>
        <taxon>Bacillus</taxon>
        <taxon>Bacillus cereus group</taxon>
    </lineage>
</organism>
<dbReference type="AlphaFoldDB" id="A0A9W3NV89"/>
<dbReference type="RefSeq" id="WP_000579401.1">
    <property type="nucleotide sequence ID" value="NC_018500.1"/>
</dbReference>
<proteinExistence type="predicted"/>
<sequence>MIGILYVGKSRFYLKRGNHCGYCLPCVIRRASILKAEIEDGSRYRDRDFTSGPTAKTNLNSYNIGIKKHNKKYVFLKIQNSGPIETNIEQFIGVYNRGMEELSSLLEEYNEEVLS</sequence>
<accession>A0A9W3NV89</accession>
<name>A0A9W3NV89_BACTU</name>
<dbReference type="Proteomes" id="UP000005259">
    <property type="component" value="Chromosome"/>
</dbReference>
<evidence type="ECO:0000313" key="2">
    <source>
        <dbReference type="Proteomes" id="UP000005259"/>
    </source>
</evidence>
<reference evidence="1 2" key="1">
    <citation type="submission" date="2012-08" db="EMBL/GenBank/DDBJ databases">
        <authorList>
            <person name="Doggett N."/>
            <person name="Teshima H."/>
            <person name="Bruce D."/>
            <person name="Detter J.C."/>
            <person name="Johnson S.L."/>
            <person name="Han C."/>
        </authorList>
    </citation>
    <scope>NUCLEOTIDE SEQUENCE [LARGE SCALE GENOMIC DNA]</scope>
    <source>
        <strain evidence="1 2">HD-771</strain>
    </source>
</reference>
<evidence type="ECO:0000313" key="1">
    <source>
        <dbReference type="EMBL" id="AFQ13620.1"/>
    </source>
</evidence>
<protein>
    <submittedName>
        <fullName evidence="1">Uncharacterized protein</fullName>
    </submittedName>
</protein>
<dbReference type="KEGG" id="bti:BTG_00535"/>